<name>A0A2K3QAL2_9HYPO</name>
<dbReference type="PANTHER" id="PTHR11705">
    <property type="entry name" value="PROTEASE FAMILY M14 CARBOXYPEPTIDASE A,B"/>
    <property type="match status" value="1"/>
</dbReference>
<keyword evidence="3" id="KW-0645">Protease</keyword>
<dbReference type="GO" id="GO:0004181">
    <property type="term" value="F:metallocarboxypeptidase activity"/>
    <property type="evidence" value="ECO:0007669"/>
    <property type="project" value="InterPro"/>
</dbReference>
<evidence type="ECO:0000256" key="1">
    <source>
        <dbReference type="ARBA" id="ARBA00001947"/>
    </source>
</evidence>
<dbReference type="EMBL" id="NRSZ01000867">
    <property type="protein sequence ID" value="PNY24595.1"/>
    <property type="molecule type" value="Genomic_DNA"/>
</dbReference>
<keyword evidence="10" id="KW-0121">Carboxypeptidase</keyword>
<evidence type="ECO:0000256" key="7">
    <source>
        <dbReference type="PROSITE-ProRule" id="PRU01379"/>
    </source>
</evidence>
<evidence type="ECO:0000256" key="6">
    <source>
        <dbReference type="ARBA" id="ARBA00023049"/>
    </source>
</evidence>
<comment type="similarity">
    <text evidence="2 7">Belongs to the peptidase M14 family.</text>
</comment>
<dbReference type="Gene3D" id="3.40.630.10">
    <property type="entry name" value="Zn peptidases"/>
    <property type="match status" value="1"/>
</dbReference>
<comment type="cofactor">
    <cofactor evidence="1">
        <name>Zn(2+)</name>
        <dbReference type="ChEBI" id="CHEBI:29105"/>
    </cofactor>
</comment>
<feature type="domain" description="Peptidase M14" evidence="9">
    <location>
        <begin position="76"/>
        <end position="433"/>
    </location>
</feature>
<accession>A0A2K3QAL2</accession>
<feature type="signal peptide" evidence="8">
    <location>
        <begin position="1"/>
        <end position="15"/>
    </location>
</feature>
<feature type="chain" id="PRO_5014444258" evidence="8">
    <location>
        <begin position="16"/>
        <end position="446"/>
    </location>
</feature>
<evidence type="ECO:0000256" key="4">
    <source>
        <dbReference type="ARBA" id="ARBA00022801"/>
    </source>
</evidence>
<evidence type="ECO:0000256" key="3">
    <source>
        <dbReference type="ARBA" id="ARBA00022670"/>
    </source>
</evidence>
<evidence type="ECO:0000256" key="8">
    <source>
        <dbReference type="SAM" id="SignalP"/>
    </source>
</evidence>
<keyword evidence="5" id="KW-0862">Zinc</keyword>
<keyword evidence="8" id="KW-0732">Signal</keyword>
<dbReference type="Pfam" id="PF00246">
    <property type="entry name" value="Peptidase_M14"/>
    <property type="match status" value="1"/>
</dbReference>
<reference evidence="10 11" key="1">
    <citation type="submission" date="2017-08" db="EMBL/GenBank/DDBJ databases">
        <title>Harnessing the power of phylogenomics to disentangle the directionality and signatures of interkingdom host jumping in the parasitic fungal genus Tolypocladium.</title>
        <authorList>
            <person name="Quandt C.A."/>
            <person name="Patterson W."/>
            <person name="Spatafora J.W."/>
        </authorList>
    </citation>
    <scope>NUCLEOTIDE SEQUENCE [LARGE SCALE GENOMIC DNA]</scope>
    <source>
        <strain evidence="10 11">CBS 113982</strain>
    </source>
</reference>
<evidence type="ECO:0000259" key="9">
    <source>
        <dbReference type="PROSITE" id="PS52035"/>
    </source>
</evidence>
<dbReference type="OrthoDB" id="3626597at2759"/>
<evidence type="ECO:0000313" key="10">
    <source>
        <dbReference type="EMBL" id="PNY24595.1"/>
    </source>
</evidence>
<evidence type="ECO:0000256" key="5">
    <source>
        <dbReference type="ARBA" id="ARBA00022833"/>
    </source>
</evidence>
<evidence type="ECO:0000256" key="2">
    <source>
        <dbReference type="ARBA" id="ARBA00005988"/>
    </source>
</evidence>
<gene>
    <name evidence="10" type="ORF">TCAP_05480</name>
</gene>
<comment type="caution">
    <text evidence="10">The sequence shown here is derived from an EMBL/GenBank/DDBJ whole genome shotgun (WGS) entry which is preliminary data.</text>
</comment>
<protein>
    <submittedName>
        <fullName evidence="10">Carboxypeptidase A1</fullName>
    </submittedName>
</protein>
<feature type="active site" description="Proton donor/acceptor" evidence="7">
    <location>
        <position position="396"/>
    </location>
</feature>
<dbReference type="PROSITE" id="PS52035">
    <property type="entry name" value="PEPTIDASE_M14"/>
    <property type="match status" value="1"/>
</dbReference>
<dbReference type="SMART" id="SM00631">
    <property type="entry name" value="Zn_pept"/>
    <property type="match status" value="1"/>
</dbReference>
<proteinExistence type="inferred from homology"/>
<sequence>MKLRSVLPLVTFGLAANGCLLPEEFNSTVSFHKRSAGMRQSGPRDFQDFPVGQGDRFNDGQYAPRGLGTDDRDLESLLNVGEVETGLKGLANAFGSDIKLFTAPYPTFENRQVHGATIGTPRVFIQSGLHARERGGPDGVLYFMSDLLAARANGTGVAYGDQIYTNRDVMTALSAGITFLPLVNPDGVAYDQQSNACWRKNRNTKSATGDAGIGIDLNRNFAIMWDYKRIFNRRAKLGAIGSDSPSSDMFRGTGPLSEAETQNVAWVMGRYTKLSWFLDVHSFGGHVLYGWGDDDPQTKFPTQSFTNRAYDGMRGLVGTDPINMEYREFIERADLDAQKRLSQRISTAMNRAGSVHFAPKPSSQLYLTAGGSTDYALGQYYGGKCGANRINGLTMEFGWPTNSSNCPFYPDADKYHESVRQVAAGLMELLLTAAGKDGDKKVYRCQ</sequence>
<keyword evidence="11" id="KW-1185">Reference proteome</keyword>
<dbReference type="PANTHER" id="PTHR11705:SF143">
    <property type="entry name" value="SLL0236 PROTEIN"/>
    <property type="match status" value="1"/>
</dbReference>
<evidence type="ECO:0000313" key="11">
    <source>
        <dbReference type="Proteomes" id="UP000236621"/>
    </source>
</evidence>
<organism evidence="10 11">
    <name type="scientific">Tolypocladium capitatum</name>
    <dbReference type="NCBI Taxonomy" id="45235"/>
    <lineage>
        <taxon>Eukaryota</taxon>
        <taxon>Fungi</taxon>
        <taxon>Dikarya</taxon>
        <taxon>Ascomycota</taxon>
        <taxon>Pezizomycotina</taxon>
        <taxon>Sordariomycetes</taxon>
        <taxon>Hypocreomycetidae</taxon>
        <taxon>Hypocreales</taxon>
        <taxon>Ophiocordycipitaceae</taxon>
        <taxon>Tolypocladium</taxon>
    </lineage>
</organism>
<dbReference type="STRING" id="45235.A0A2K3QAL2"/>
<dbReference type="AlphaFoldDB" id="A0A2K3QAL2"/>
<keyword evidence="6" id="KW-0482">Metalloprotease</keyword>
<dbReference type="InterPro" id="IPR000834">
    <property type="entry name" value="Peptidase_M14"/>
</dbReference>
<keyword evidence="4" id="KW-0378">Hydrolase</keyword>
<dbReference type="SUPFAM" id="SSF53187">
    <property type="entry name" value="Zn-dependent exopeptidases"/>
    <property type="match status" value="1"/>
</dbReference>
<dbReference type="GO" id="GO:0008270">
    <property type="term" value="F:zinc ion binding"/>
    <property type="evidence" value="ECO:0007669"/>
    <property type="project" value="InterPro"/>
</dbReference>
<dbReference type="GO" id="GO:0006508">
    <property type="term" value="P:proteolysis"/>
    <property type="evidence" value="ECO:0007669"/>
    <property type="project" value="UniProtKB-KW"/>
</dbReference>
<dbReference type="Proteomes" id="UP000236621">
    <property type="component" value="Unassembled WGS sequence"/>
</dbReference>